<proteinExistence type="predicted"/>
<feature type="non-terminal residue" evidence="1">
    <location>
        <position position="1"/>
    </location>
</feature>
<evidence type="ECO:0000313" key="1">
    <source>
        <dbReference type="EMBL" id="CAJ1978764.1"/>
    </source>
</evidence>
<evidence type="ECO:0000313" key="2">
    <source>
        <dbReference type="Proteomes" id="UP001189624"/>
    </source>
</evidence>
<name>A0AA86W6B6_9FABA</name>
<protein>
    <submittedName>
        <fullName evidence="1">Uncharacterized protein</fullName>
    </submittedName>
</protein>
<dbReference type="EMBL" id="OY731408">
    <property type="protein sequence ID" value="CAJ1978764.1"/>
    <property type="molecule type" value="Genomic_DNA"/>
</dbReference>
<gene>
    <name evidence="1" type="ORF">AYBTSS11_LOCUS30965</name>
</gene>
<accession>A0AA86W6B6</accession>
<dbReference type="Gramene" id="rna-AYBTSS11_LOCUS30965">
    <property type="protein sequence ID" value="CAJ1978764.1"/>
    <property type="gene ID" value="gene-AYBTSS11_LOCUS30965"/>
</dbReference>
<sequence>ERASDEDGKKPVWLGSSLAGLTSMLKQIITPCSLMVETTNTTEVAGSHSAMKMMELTKHNKSSLVIETMEAITKVHSRTWFKDYNNIKQKFALYTMPEGKQRTQRKGPQVER</sequence>
<dbReference type="AlphaFoldDB" id="A0AA86W6B6"/>
<organism evidence="1 2">
    <name type="scientific">Sphenostylis stenocarpa</name>
    <dbReference type="NCBI Taxonomy" id="92480"/>
    <lineage>
        <taxon>Eukaryota</taxon>
        <taxon>Viridiplantae</taxon>
        <taxon>Streptophyta</taxon>
        <taxon>Embryophyta</taxon>
        <taxon>Tracheophyta</taxon>
        <taxon>Spermatophyta</taxon>
        <taxon>Magnoliopsida</taxon>
        <taxon>eudicotyledons</taxon>
        <taxon>Gunneridae</taxon>
        <taxon>Pentapetalae</taxon>
        <taxon>rosids</taxon>
        <taxon>fabids</taxon>
        <taxon>Fabales</taxon>
        <taxon>Fabaceae</taxon>
        <taxon>Papilionoideae</taxon>
        <taxon>50 kb inversion clade</taxon>
        <taxon>NPAAA clade</taxon>
        <taxon>indigoferoid/millettioid clade</taxon>
        <taxon>Phaseoleae</taxon>
        <taxon>Sphenostylis</taxon>
    </lineage>
</organism>
<reference evidence="1" key="1">
    <citation type="submission" date="2023-10" db="EMBL/GenBank/DDBJ databases">
        <authorList>
            <person name="Domelevo Entfellner J.-B."/>
        </authorList>
    </citation>
    <scope>NUCLEOTIDE SEQUENCE</scope>
</reference>
<dbReference type="Proteomes" id="UP001189624">
    <property type="component" value="Chromosome 11"/>
</dbReference>
<keyword evidence="2" id="KW-1185">Reference proteome</keyword>